<evidence type="ECO:0000313" key="3">
    <source>
        <dbReference type="Proteomes" id="UP000606974"/>
    </source>
</evidence>
<organism evidence="2 3">
    <name type="scientific">Endocarpon pusillum</name>
    <dbReference type="NCBI Taxonomy" id="364733"/>
    <lineage>
        <taxon>Eukaryota</taxon>
        <taxon>Fungi</taxon>
        <taxon>Dikarya</taxon>
        <taxon>Ascomycota</taxon>
        <taxon>Pezizomycotina</taxon>
        <taxon>Eurotiomycetes</taxon>
        <taxon>Chaetothyriomycetidae</taxon>
        <taxon>Verrucariales</taxon>
        <taxon>Verrucariaceae</taxon>
        <taxon>Endocarpon</taxon>
    </lineage>
</organism>
<evidence type="ECO:0000256" key="1">
    <source>
        <dbReference type="SAM" id="SignalP"/>
    </source>
</evidence>
<name>A0A8H7ATJ1_9EURO</name>
<evidence type="ECO:0000313" key="2">
    <source>
        <dbReference type="EMBL" id="KAF7512896.1"/>
    </source>
</evidence>
<comment type="caution">
    <text evidence="2">The sequence shown here is derived from an EMBL/GenBank/DDBJ whole genome shotgun (WGS) entry which is preliminary data.</text>
</comment>
<reference evidence="2" key="1">
    <citation type="submission" date="2020-02" db="EMBL/GenBank/DDBJ databases">
        <authorList>
            <person name="Palmer J.M."/>
        </authorList>
    </citation>
    <scope>NUCLEOTIDE SEQUENCE</scope>
    <source>
        <strain evidence="2">EPUS1.4</strain>
        <tissue evidence="2">Thallus</tissue>
    </source>
</reference>
<sequence>MRASVVFMVGLFAAANASVVKKRTLCTEDNCLRALLNPTRPVASFCSAFLSTSTYPLPTYVAPCSSSLPRISSACDCALGRISSSLPTSAPITTLTCTAET</sequence>
<protein>
    <recommendedName>
        <fullName evidence="4">Extracellular membrane protein CFEM domain-containing protein</fullName>
    </recommendedName>
</protein>
<feature type="chain" id="PRO_5034134783" description="Extracellular membrane protein CFEM domain-containing protein" evidence="1">
    <location>
        <begin position="18"/>
        <end position="101"/>
    </location>
</feature>
<gene>
    <name evidence="2" type="ORF">GJ744_011999</name>
</gene>
<accession>A0A8H7ATJ1</accession>
<dbReference type="AlphaFoldDB" id="A0A8H7ATJ1"/>
<feature type="signal peptide" evidence="1">
    <location>
        <begin position="1"/>
        <end position="17"/>
    </location>
</feature>
<dbReference type="Proteomes" id="UP000606974">
    <property type="component" value="Unassembled WGS sequence"/>
</dbReference>
<keyword evidence="1" id="KW-0732">Signal</keyword>
<proteinExistence type="predicted"/>
<evidence type="ECO:0008006" key="4">
    <source>
        <dbReference type="Google" id="ProtNLM"/>
    </source>
</evidence>
<dbReference type="OrthoDB" id="5596743at2759"/>
<keyword evidence="3" id="KW-1185">Reference proteome</keyword>
<dbReference type="EMBL" id="JAACFV010000009">
    <property type="protein sequence ID" value="KAF7512896.1"/>
    <property type="molecule type" value="Genomic_DNA"/>
</dbReference>